<dbReference type="InterPro" id="IPR002347">
    <property type="entry name" value="SDR_fam"/>
</dbReference>
<dbReference type="AlphaFoldDB" id="A0A9N9QL09"/>
<protein>
    <submittedName>
        <fullName evidence="2">Uncharacterized protein</fullName>
    </submittedName>
</protein>
<dbReference type="SUPFAM" id="SSF51735">
    <property type="entry name" value="NAD(P)-binding Rossmann-fold domains"/>
    <property type="match status" value="1"/>
</dbReference>
<dbReference type="PRINTS" id="PR00081">
    <property type="entry name" value="GDHRDH"/>
</dbReference>
<evidence type="ECO:0000256" key="1">
    <source>
        <dbReference type="ARBA" id="ARBA00023002"/>
    </source>
</evidence>
<dbReference type="InterPro" id="IPR036291">
    <property type="entry name" value="NAD(P)-bd_dom_sf"/>
</dbReference>
<name>A0A9N9QL09_9CUCU</name>
<dbReference type="PANTHER" id="PTHR43157:SF31">
    <property type="entry name" value="PHOSPHATIDYLINOSITOL-GLYCAN BIOSYNTHESIS CLASS F PROTEIN"/>
    <property type="match status" value="1"/>
</dbReference>
<dbReference type="GO" id="GO:0016491">
    <property type="term" value="F:oxidoreductase activity"/>
    <property type="evidence" value="ECO:0007669"/>
    <property type="project" value="UniProtKB-KW"/>
</dbReference>
<dbReference type="OrthoDB" id="191139at2759"/>
<gene>
    <name evidence="2" type="ORF">CEUTPL_LOCUS3683</name>
</gene>
<organism evidence="2 3">
    <name type="scientific">Ceutorhynchus assimilis</name>
    <name type="common">cabbage seed weevil</name>
    <dbReference type="NCBI Taxonomy" id="467358"/>
    <lineage>
        <taxon>Eukaryota</taxon>
        <taxon>Metazoa</taxon>
        <taxon>Ecdysozoa</taxon>
        <taxon>Arthropoda</taxon>
        <taxon>Hexapoda</taxon>
        <taxon>Insecta</taxon>
        <taxon>Pterygota</taxon>
        <taxon>Neoptera</taxon>
        <taxon>Endopterygota</taxon>
        <taxon>Coleoptera</taxon>
        <taxon>Polyphaga</taxon>
        <taxon>Cucujiformia</taxon>
        <taxon>Curculionidae</taxon>
        <taxon>Ceutorhynchinae</taxon>
        <taxon>Ceutorhynchus</taxon>
    </lineage>
</organism>
<dbReference type="Proteomes" id="UP001152799">
    <property type="component" value="Chromosome 12"/>
</dbReference>
<sequence>MELCMMVLIAISSVICMVLFKNWNFWCKCNVCLVGKTAIVTGGASGLGYQVALALASKGCRVIIADISDSSEVIERIKRLTTNQLIIGKKIELQSLQSVRDFASDILKTESRLDILVCNAGIGEYRKKYTTEDGLERTMHINYFGHFLLTHLLLDLLKKSAPSRIVFTSSLTAYLSDLSLENLHPQPEYYERLFIKLNGGVYSNSKLALTAAAKSFGQKLDGTGVTANVVHPGIVKTDIFRNAIKNDRNIFGMFFLIFVYLLGKTPTEGAQTLIHVAQSEETKTTTGQSFIEGKIRPRPLQLTDTFCSQLWDTSIKCTGLQPQELGC</sequence>
<evidence type="ECO:0000313" key="2">
    <source>
        <dbReference type="EMBL" id="CAG9763012.1"/>
    </source>
</evidence>
<reference evidence="2" key="1">
    <citation type="submission" date="2022-01" db="EMBL/GenBank/DDBJ databases">
        <authorList>
            <person name="King R."/>
        </authorList>
    </citation>
    <scope>NUCLEOTIDE SEQUENCE</scope>
</reference>
<dbReference type="Gene3D" id="3.40.50.720">
    <property type="entry name" value="NAD(P)-binding Rossmann-like Domain"/>
    <property type="match status" value="1"/>
</dbReference>
<dbReference type="EMBL" id="OU892288">
    <property type="protein sequence ID" value="CAG9763012.1"/>
    <property type="molecule type" value="Genomic_DNA"/>
</dbReference>
<keyword evidence="1" id="KW-0560">Oxidoreductase</keyword>
<evidence type="ECO:0000313" key="3">
    <source>
        <dbReference type="Proteomes" id="UP001152799"/>
    </source>
</evidence>
<proteinExistence type="predicted"/>
<accession>A0A9N9QL09</accession>
<keyword evidence="3" id="KW-1185">Reference proteome</keyword>
<dbReference type="PANTHER" id="PTHR43157">
    <property type="entry name" value="PHOSPHATIDYLINOSITOL-GLYCAN BIOSYNTHESIS CLASS F PROTEIN-RELATED"/>
    <property type="match status" value="1"/>
</dbReference>
<dbReference type="Pfam" id="PF00106">
    <property type="entry name" value="adh_short"/>
    <property type="match status" value="2"/>
</dbReference>